<feature type="transmembrane region" description="Helical" evidence="1">
    <location>
        <begin position="221"/>
        <end position="238"/>
    </location>
</feature>
<organism evidence="2 3">
    <name type="scientific">Cymbomonas tetramitiformis</name>
    <dbReference type="NCBI Taxonomy" id="36881"/>
    <lineage>
        <taxon>Eukaryota</taxon>
        <taxon>Viridiplantae</taxon>
        <taxon>Chlorophyta</taxon>
        <taxon>Pyramimonadophyceae</taxon>
        <taxon>Pyramimonadales</taxon>
        <taxon>Pyramimonadaceae</taxon>
        <taxon>Cymbomonas</taxon>
    </lineage>
</organism>
<comment type="caution">
    <text evidence="2">The sequence shown here is derived from an EMBL/GenBank/DDBJ whole genome shotgun (WGS) entry which is preliminary data.</text>
</comment>
<keyword evidence="3" id="KW-1185">Reference proteome</keyword>
<keyword evidence="1" id="KW-1133">Transmembrane helix</keyword>
<name>A0AAE0BQL6_9CHLO</name>
<feature type="transmembrane region" description="Helical" evidence="1">
    <location>
        <begin position="159"/>
        <end position="182"/>
    </location>
</feature>
<evidence type="ECO:0000313" key="3">
    <source>
        <dbReference type="Proteomes" id="UP001190700"/>
    </source>
</evidence>
<sequence length="255" mass="27406">MACCDPCCDFCCPSWVKKSASYICERFGNIGFAYVEERRSAVTIIGTVALTLSVILCICGTAAISTEKDTVKNVNWAHSDVNGGLVEKVYIGLSSVVVKTANGSTSIEWDDNDCESSHCTDCKDAATSTDSSAIIACLSKIPAINALYHRRSASTDSPIYKFIGSVALFVGTVSLATSLASFKEGCYDSFQDSDSITVTLESGETVTFDHDLRFGPGYECMAWSLAMNFVLIVSHLLLPVKKVEDVEKLPLVPGI</sequence>
<feature type="transmembrane region" description="Helical" evidence="1">
    <location>
        <begin position="41"/>
        <end position="64"/>
    </location>
</feature>
<gene>
    <name evidence="2" type="ORF">CYMTET_49230</name>
</gene>
<dbReference type="Proteomes" id="UP001190700">
    <property type="component" value="Unassembled WGS sequence"/>
</dbReference>
<accession>A0AAE0BQL6</accession>
<proteinExistence type="predicted"/>
<reference evidence="2 3" key="1">
    <citation type="journal article" date="2015" name="Genome Biol. Evol.">
        <title>Comparative Genomics of a Bacterivorous Green Alga Reveals Evolutionary Causalities and Consequences of Phago-Mixotrophic Mode of Nutrition.</title>
        <authorList>
            <person name="Burns J.A."/>
            <person name="Paasch A."/>
            <person name="Narechania A."/>
            <person name="Kim E."/>
        </authorList>
    </citation>
    <scope>NUCLEOTIDE SEQUENCE [LARGE SCALE GENOMIC DNA]</scope>
    <source>
        <strain evidence="2 3">PLY_AMNH</strain>
    </source>
</reference>
<dbReference type="AlphaFoldDB" id="A0AAE0BQL6"/>
<evidence type="ECO:0000256" key="1">
    <source>
        <dbReference type="SAM" id="Phobius"/>
    </source>
</evidence>
<protein>
    <submittedName>
        <fullName evidence="2">Uncharacterized protein</fullName>
    </submittedName>
</protein>
<keyword evidence="1" id="KW-0472">Membrane</keyword>
<dbReference type="EMBL" id="LGRX02033505">
    <property type="protein sequence ID" value="KAK3240961.1"/>
    <property type="molecule type" value="Genomic_DNA"/>
</dbReference>
<keyword evidence="1" id="KW-0812">Transmembrane</keyword>
<evidence type="ECO:0000313" key="2">
    <source>
        <dbReference type="EMBL" id="KAK3240961.1"/>
    </source>
</evidence>